<protein>
    <submittedName>
        <fullName evidence="2">WD40 repeat-like protein</fullName>
    </submittedName>
</protein>
<dbReference type="InterPro" id="IPR036322">
    <property type="entry name" value="WD40_repeat_dom_sf"/>
</dbReference>
<evidence type="ECO:0000313" key="3">
    <source>
        <dbReference type="Proteomes" id="UP000092154"/>
    </source>
</evidence>
<organism evidence="2 3">
    <name type="scientific">Rhizopogon vinicolor AM-OR11-026</name>
    <dbReference type="NCBI Taxonomy" id="1314800"/>
    <lineage>
        <taxon>Eukaryota</taxon>
        <taxon>Fungi</taxon>
        <taxon>Dikarya</taxon>
        <taxon>Basidiomycota</taxon>
        <taxon>Agaricomycotina</taxon>
        <taxon>Agaricomycetes</taxon>
        <taxon>Agaricomycetidae</taxon>
        <taxon>Boletales</taxon>
        <taxon>Suillineae</taxon>
        <taxon>Rhizopogonaceae</taxon>
        <taxon>Rhizopogon</taxon>
    </lineage>
</organism>
<dbReference type="SUPFAM" id="SSF50978">
    <property type="entry name" value="WD40 repeat-like"/>
    <property type="match status" value="1"/>
</dbReference>
<proteinExistence type="predicted"/>
<evidence type="ECO:0000313" key="2">
    <source>
        <dbReference type="EMBL" id="OAX38575.1"/>
    </source>
</evidence>
<dbReference type="Gene3D" id="2.130.10.10">
    <property type="entry name" value="YVTN repeat-like/Quinoprotein amine dehydrogenase"/>
    <property type="match status" value="2"/>
</dbReference>
<dbReference type="InterPro" id="IPR015943">
    <property type="entry name" value="WD40/YVTN_repeat-like_dom_sf"/>
</dbReference>
<dbReference type="SMART" id="SM00320">
    <property type="entry name" value="WD40"/>
    <property type="match status" value="6"/>
</dbReference>
<sequence length="606" mass="67431">MATNSKDGFLRVWDLKDGVMLKEMDARGEAMRDMALSQDGQLIASCDYGGHVIAWHGDTLTRVFRNQLAAYSLDFSPDGATLAIGSYYSTTLRNTKTWSVQGEPLDTSKDDRGYSLTTGVVHCVRYSPSGELLAIATERHIQIWNIVMRRRIAIIGQDCTHSLAWMPDGTRLLSAGNPNVREWDSSTWEEVGCGNLWKGDTGSSCQCIAVNHNGTLVAYQTTDNHVRLWRPSDQRTIAIFQHSDSPCCITFSVDGKRILAGGKDKKILEWAVPEHAWPDSKNAPKYRTTLQDHDTEAEDCDTEAQNSESKILAMNMKVHDACISGDLPTAEELLTQEINAKGDHYHSYANRSVVMARKLDWDRALDDATKSLSIQPSLMGYISKGIALCGKKQVRDAKRAFDVAFTFTDGDSKTIHFLFMIKAIALFNANHHSEAMRRIRELAAAYPNGDTNLACRVMEVYLYIQLGNSALDRACPTEAADQFTAAVNTGTFLSKSAIDPKYYEEFVVLFGCDFNSLWQTANQKRCHALLRAGRLVEVIEAYRYLADMSDEATRASCFNWSIGFMQELSAFQGSALNADANPEMCKYDDVSDSISDTDSDIDNVVC</sequence>
<keyword evidence="3" id="KW-1185">Reference proteome</keyword>
<dbReference type="EMBL" id="KV448287">
    <property type="protein sequence ID" value="OAX38575.1"/>
    <property type="molecule type" value="Genomic_DNA"/>
</dbReference>
<dbReference type="Proteomes" id="UP000092154">
    <property type="component" value="Unassembled WGS sequence"/>
</dbReference>
<dbReference type="PANTHER" id="PTHR19879">
    <property type="entry name" value="TRANSCRIPTION INITIATION FACTOR TFIID"/>
    <property type="match status" value="1"/>
</dbReference>
<dbReference type="AlphaFoldDB" id="A0A1B7N158"/>
<dbReference type="OrthoDB" id="10251741at2759"/>
<dbReference type="SUPFAM" id="SSF48452">
    <property type="entry name" value="TPR-like"/>
    <property type="match status" value="1"/>
</dbReference>
<feature type="repeat" description="WD" evidence="1">
    <location>
        <begin position="1"/>
        <end position="23"/>
    </location>
</feature>
<dbReference type="Pfam" id="PF00400">
    <property type="entry name" value="WD40"/>
    <property type="match status" value="2"/>
</dbReference>
<keyword evidence="1" id="KW-0853">WD repeat</keyword>
<dbReference type="InterPro" id="IPR011990">
    <property type="entry name" value="TPR-like_helical_dom_sf"/>
</dbReference>
<evidence type="ECO:0000256" key="1">
    <source>
        <dbReference type="PROSITE-ProRule" id="PRU00221"/>
    </source>
</evidence>
<gene>
    <name evidence="2" type="ORF">K503DRAFT_770326</name>
</gene>
<dbReference type="PANTHER" id="PTHR19879:SF9">
    <property type="entry name" value="TRANSCRIPTION INITIATION FACTOR TFIID SUBUNIT 5"/>
    <property type="match status" value="1"/>
</dbReference>
<dbReference type="PROSITE" id="PS50082">
    <property type="entry name" value="WD_REPEATS_2"/>
    <property type="match status" value="1"/>
</dbReference>
<dbReference type="Gene3D" id="1.25.40.10">
    <property type="entry name" value="Tetratricopeptide repeat domain"/>
    <property type="match status" value="1"/>
</dbReference>
<reference evidence="2 3" key="1">
    <citation type="submission" date="2016-06" db="EMBL/GenBank/DDBJ databases">
        <title>Comparative genomics of the ectomycorrhizal sister species Rhizopogon vinicolor and Rhizopogon vesiculosus (Basidiomycota: Boletales) reveals a divergence of the mating type B locus.</title>
        <authorList>
            <consortium name="DOE Joint Genome Institute"/>
            <person name="Mujic A.B."/>
            <person name="Kuo A."/>
            <person name="Tritt A."/>
            <person name="Lipzen A."/>
            <person name="Chen C."/>
            <person name="Johnson J."/>
            <person name="Sharma A."/>
            <person name="Barry K."/>
            <person name="Grigoriev I.V."/>
            <person name="Spatafora J.W."/>
        </authorList>
    </citation>
    <scope>NUCLEOTIDE SEQUENCE [LARGE SCALE GENOMIC DNA]</scope>
    <source>
        <strain evidence="2 3">AM-OR11-026</strain>
    </source>
</reference>
<accession>A0A1B7N158</accession>
<dbReference type="InterPro" id="IPR001680">
    <property type="entry name" value="WD40_rpt"/>
</dbReference>
<name>A0A1B7N158_9AGAM</name>
<dbReference type="InParanoid" id="A0A1B7N158"/>
<dbReference type="STRING" id="1314800.A0A1B7N158"/>